<evidence type="ECO:0000313" key="2">
    <source>
        <dbReference type="EMBL" id="GLS00027.1"/>
    </source>
</evidence>
<dbReference type="Pfam" id="PF06041">
    <property type="entry name" value="DUF924"/>
    <property type="match status" value="1"/>
</dbReference>
<protein>
    <recommendedName>
        <fullName evidence="4">DUF924 family protein</fullName>
    </recommendedName>
</protein>
<name>A0ABQ6BEZ3_9CAUL</name>
<proteinExistence type="predicted"/>
<evidence type="ECO:0008006" key="4">
    <source>
        <dbReference type="Google" id="ProtNLM"/>
    </source>
</evidence>
<keyword evidence="3" id="KW-1185">Reference proteome</keyword>
<dbReference type="Gene3D" id="1.25.40.10">
    <property type="entry name" value="Tetratricopeptide repeat domain"/>
    <property type="match status" value="1"/>
</dbReference>
<evidence type="ECO:0000313" key="3">
    <source>
        <dbReference type="Proteomes" id="UP001156921"/>
    </source>
</evidence>
<feature type="compositionally biased region" description="Acidic residues" evidence="1">
    <location>
        <begin position="174"/>
        <end position="183"/>
    </location>
</feature>
<reference evidence="3" key="1">
    <citation type="journal article" date="2019" name="Int. J. Syst. Evol. Microbiol.">
        <title>The Global Catalogue of Microorganisms (GCM) 10K type strain sequencing project: providing services to taxonomists for standard genome sequencing and annotation.</title>
        <authorList>
            <consortium name="The Broad Institute Genomics Platform"/>
            <consortium name="The Broad Institute Genome Sequencing Center for Infectious Disease"/>
            <person name="Wu L."/>
            <person name="Ma J."/>
        </authorList>
    </citation>
    <scope>NUCLEOTIDE SEQUENCE [LARGE SCALE GENOMIC DNA]</scope>
    <source>
        <strain evidence="3">NBRC 110107</strain>
    </source>
</reference>
<dbReference type="SUPFAM" id="SSF48452">
    <property type="entry name" value="TPR-like"/>
    <property type="match status" value="1"/>
</dbReference>
<dbReference type="Gene3D" id="1.20.58.320">
    <property type="entry name" value="TPR-like"/>
    <property type="match status" value="1"/>
</dbReference>
<feature type="region of interest" description="Disordered" evidence="1">
    <location>
        <begin position="162"/>
        <end position="183"/>
    </location>
</feature>
<dbReference type="InterPro" id="IPR011990">
    <property type="entry name" value="TPR-like_helical_dom_sf"/>
</dbReference>
<accession>A0ABQ6BEZ3</accession>
<dbReference type="RefSeq" id="WP_284219852.1">
    <property type="nucleotide sequence ID" value="NZ_BSOY01000001.1"/>
</dbReference>
<dbReference type="Proteomes" id="UP001156921">
    <property type="component" value="Unassembled WGS sequence"/>
</dbReference>
<comment type="caution">
    <text evidence="2">The sequence shown here is derived from an EMBL/GenBank/DDBJ whole genome shotgun (WGS) entry which is preliminary data.</text>
</comment>
<organism evidence="2 3">
    <name type="scientific">Brevundimonas denitrificans</name>
    <dbReference type="NCBI Taxonomy" id="1443434"/>
    <lineage>
        <taxon>Bacteria</taxon>
        <taxon>Pseudomonadati</taxon>
        <taxon>Pseudomonadota</taxon>
        <taxon>Alphaproteobacteria</taxon>
        <taxon>Caulobacterales</taxon>
        <taxon>Caulobacteraceae</taxon>
        <taxon>Brevundimonas</taxon>
    </lineage>
</organism>
<gene>
    <name evidence="2" type="ORF">GCM10007859_00300</name>
</gene>
<dbReference type="InterPro" id="IPR010323">
    <property type="entry name" value="DUF924"/>
</dbReference>
<dbReference type="EMBL" id="BSOY01000001">
    <property type="protein sequence ID" value="GLS00027.1"/>
    <property type="molecule type" value="Genomic_DNA"/>
</dbReference>
<sequence length="183" mass="21449">MSTPITPSDVVAFWKDAGPSKWFAKDDAFDAEFRRRFEAAHFMAARRELDHWAETPEGSLALLILLDQFPRNAFRGTGHAFATDPLARHFAERALAAGHDLRIEGDIRRFFYLPFQHSEDRADQDRQRELFQTRMDRKPDDRWAEHHHDVIARFGRFPHRNRALGRETTPEEQTFLDEDGFRG</sequence>
<evidence type="ECO:0000256" key="1">
    <source>
        <dbReference type="SAM" id="MobiDB-lite"/>
    </source>
</evidence>